<evidence type="ECO:0000313" key="3">
    <source>
        <dbReference type="EMBL" id="MDR7326006.1"/>
    </source>
</evidence>
<evidence type="ECO:0000256" key="1">
    <source>
        <dbReference type="ARBA" id="ARBA00022898"/>
    </source>
</evidence>
<dbReference type="GO" id="GO:0045439">
    <property type="term" value="F:isopenicillin-N epimerase activity"/>
    <property type="evidence" value="ECO:0007669"/>
    <property type="project" value="UniProtKB-EC"/>
</dbReference>
<accession>A0AAE4CU34</accession>
<name>A0AAE4CU34_9ACTN</name>
<gene>
    <name evidence="3" type="ORF">J2S44_006256</name>
</gene>
<evidence type="ECO:0000259" key="2">
    <source>
        <dbReference type="Pfam" id="PF00266"/>
    </source>
</evidence>
<feature type="domain" description="Aminotransferase class V" evidence="2">
    <location>
        <begin position="52"/>
        <end position="231"/>
    </location>
</feature>
<dbReference type="EC" id="5.1.1.17" evidence="3"/>
<dbReference type="Proteomes" id="UP001183629">
    <property type="component" value="Unassembled WGS sequence"/>
</dbReference>
<dbReference type="SUPFAM" id="SSF53383">
    <property type="entry name" value="PLP-dependent transferases"/>
    <property type="match status" value="1"/>
</dbReference>
<keyword evidence="1" id="KW-0663">Pyridoxal phosphate</keyword>
<dbReference type="InterPro" id="IPR015422">
    <property type="entry name" value="PyrdxlP-dep_Trfase_small"/>
</dbReference>
<dbReference type="AlphaFoldDB" id="A0AAE4CU34"/>
<dbReference type="PANTHER" id="PTHR43092">
    <property type="entry name" value="L-CYSTEINE DESULFHYDRASE"/>
    <property type="match status" value="1"/>
</dbReference>
<dbReference type="Pfam" id="PF00266">
    <property type="entry name" value="Aminotran_5"/>
    <property type="match status" value="1"/>
</dbReference>
<comment type="caution">
    <text evidence="3">The sequence shown here is derived from an EMBL/GenBank/DDBJ whole genome shotgun (WGS) entry which is preliminary data.</text>
</comment>
<sequence length="383" mass="40114">MNADWPLSADMLHLNHGSFGAVPRFALEVQAALRAEMESAPVRWFAGLPRRLAAARTEIARFLRTAPDTLALVPNASAGVSAVLAGLPFPHGGEIIVTDHGYGAVVMGAERLARRRRGTVRTVHVPLDAGPDEAAAAVLGAITARTALIVVDHLTSPTARFLPVDLIGRAARERGIPFLVDAAHVPALLGDPLAGLDCDAWVGNLHKFGCAPRSTGVLVARGPHTRALHPLVDSWGAPLPYPERFDVQGTLDVTATLAAPATLTGIEARWGWSTIRSRATELAGAGAAVVAAAFTAITGEDHAVPVGMPAGPMRLVRLPGTLGTGPGAPDALRARTLDELAAECAFGQFGGVGYLRLSAHAYSTLADFEEFAERCVPALARRR</sequence>
<dbReference type="Gene3D" id="3.90.1150.10">
    <property type="entry name" value="Aspartate Aminotransferase, domain 1"/>
    <property type="match status" value="1"/>
</dbReference>
<evidence type="ECO:0000313" key="4">
    <source>
        <dbReference type="Proteomes" id="UP001183629"/>
    </source>
</evidence>
<keyword evidence="4" id="KW-1185">Reference proteome</keyword>
<dbReference type="EMBL" id="JAVDYC010000001">
    <property type="protein sequence ID" value="MDR7326006.1"/>
    <property type="molecule type" value="Genomic_DNA"/>
</dbReference>
<protein>
    <submittedName>
        <fullName evidence="3">Isopenicillin-N epimerase</fullName>
        <ecNumber evidence="3">5.1.1.17</ecNumber>
    </submittedName>
</protein>
<dbReference type="Gene3D" id="3.40.640.10">
    <property type="entry name" value="Type I PLP-dependent aspartate aminotransferase-like (Major domain)"/>
    <property type="match status" value="1"/>
</dbReference>
<dbReference type="InterPro" id="IPR015421">
    <property type="entry name" value="PyrdxlP-dep_Trfase_major"/>
</dbReference>
<proteinExistence type="predicted"/>
<dbReference type="InterPro" id="IPR000192">
    <property type="entry name" value="Aminotrans_V_dom"/>
</dbReference>
<keyword evidence="3" id="KW-0413">Isomerase</keyword>
<dbReference type="RefSeq" id="WP_310421181.1">
    <property type="nucleotide sequence ID" value="NZ_JAVDYC010000001.1"/>
</dbReference>
<dbReference type="InterPro" id="IPR015424">
    <property type="entry name" value="PyrdxlP-dep_Trfase"/>
</dbReference>
<organism evidence="3 4">
    <name type="scientific">Catenuloplanes niger</name>
    <dbReference type="NCBI Taxonomy" id="587534"/>
    <lineage>
        <taxon>Bacteria</taxon>
        <taxon>Bacillati</taxon>
        <taxon>Actinomycetota</taxon>
        <taxon>Actinomycetes</taxon>
        <taxon>Micromonosporales</taxon>
        <taxon>Micromonosporaceae</taxon>
        <taxon>Catenuloplanes</taxon>
    </lineage>
</organism>
<dbReference type="PANTHER" id="PTHR43092:SF2">
    <property type="entry name" value="HERCYNYLCYSTEINE SULFOXIDE LYASE"/>
    <property type="match status" value="1"/>
</dbReference>
<reference evidence="3 4" key="1">
    <citation type="submission" date="2023-07" db="EMBL/GenBank/DDBJ databases">
        <title>Sequencing the genomes of 1000 actinobacteria strains.</title>
        <authorList>
            <person name="Klenk H.-P."/>
        </authorList>
    </citation>
    <scope>NUCLEOTIDE SEQUENCE [LARGE SCALE GENOMIC DNA]</scope>
    <source>
        <strain evidence="3 4">DSM 44711</strain>
    </source>
</reference>